<dbReference type="InterPro" id="IPR051044">
    <property type="entry name" value="MAG_DAG_Lipase"/>
</dbReference>
<dbReference type="SUPFAM" id="SSF53474">
    <property type="entry name" value="alpha/beta-Hydrolases"/>
    <property type="match status" value="1"/>
</dbReference>
<dbReference type="EMBL" id="VIEB01000721">
    <property type="protein sequence ID" value="TQD82442.1"/>
    <property type="molecule type" value="Genomic_DNA"/>
</dbReference>
<dbReference type="Pfam" id="PF12146">
    <property type="entry name" value="Hydrolase_4"/>
    <property type="match status" value="1"/>
</dbReference>
<reference evidence="2 3" key="1">
    <citation type="journal article" date="2019" name="G3 (Bethesda)">
        <title>Sequencing of a Wild Apple (Malus baccata) Genome Unravels the Differences Between Cultivated and Wild Apple Species Regarding Disease Resistance and Cold Tolerance.</title>
        <authorList>
            <person name="Chen X."/>
        </authorList>
    </citation>
    <scope>NUCLEOTIDE SEQUENCE [LARGE SCALE GENOMIC DNA]</scope>
    <source>
        <strain evidence="3">cv. Shandingzi</strain>
        <tissue evidence="2">Leaves</tissue>
    </source>
</reference>
<evidence type="ECO:0000313" key="3">
    <source>
        <dbReference type="Proteomes" id="UP000315295"/>
    </source>
</evidence>
<dbReference type="AlphaFoldDB" id="A0A540L850"/>
<gene>
    <name evidence="2" type="ORF">C1H46_032003</name>
</gene>
<accession>A0A540L850</accession>
<dbReference type="STRING" id="106549.A0A540L850"/>
<dbReference type="InterPro" id="IPR022742">
    <property type="entry name" value="Hydrolase_4"/>
</dbReference>
<dbReference type="PANTHER" id="PTHR11614">
    <property type="entry name" value="PHOSPHOLIPASE-RELATED"/>
    <property type="match status" value="1"/>
</dbReference>
<proteinExistence type="predicted"/>
<feature type="domain" description="Serine aminopeptidase S33" evidence="1">
    <location>
        <begin position="92"/>
        <end position="207"/>
    </location>
</feature>
<evidence type="ECO:0000259" key="1">
    <source>
        <dbReference type="Pfam" id="PF12146"/>
    </source>
</evidence>
<name>A0A540L850_MALBA</name>
<dbReference type="Gene3D" id="3.40.50.1820">
    <property type="entry name" value="alpha/beta hydrolase"/>
    <property type="match status" value="1"/>
</dbReference>
<organism evidence="2 3">
    <name type="scientific">Malus baccata</name>
    <name type="common">Siberian crab apple</name>
    <name type="synonym">Pyrus baccata</name>
    <dbReference type="NCBI Taxonomy" id="106549"/>
    <lineage>
        <taxon>Eukaryota</taxon>
        <taxon>Viridiplantae</taxon>
        <taxon>Streptophyta</taxon>
        <taxon>Embryophyta</taxon>
        <taxon>Tracheophyta</taxon>
        <taxon>Spermatophyta</taxon>
        <taxon>Magnoliopsida</taxon>
        <taxon>eudicotyledons</taxon>
        <taxon>Gunneridae</taxon>
        <taxon>Pentapetalae</taxon>
        <taxon>rosids</taxon>
        <taxon>fabids</taxon>
        <taxon>Rosales</taxon>
        <taxon>Rosaceae</taxon>
        <taxon>Amygdaloideae</taxon>
        <taxon>Maleae</taxon>
        <taxon>Malus</taxon>
    </lineage>
</organism>
<protein>
    <recommendedName>
        <fullName evidence="1">Serine aminopeptidase S33 domain-containing protein</fullName>
    </recommendedName>
</protein>
<sequence>MVTSIAARLEAIKLVIQADMEPSGSSKRPFTRPSILFDAKEAADIDVHTIEQMTTTPIITCDMDFVKYEEEYILNPSSIKLFTCRWLSKKTKPKALIFICHGYAMECSITMKNTAIRLAKAGFAVYGIDYEGHGKPAGLQGYVNNFDDVVNDCVIYFTNICESKENKGNMRYLMGESMGGAMALLVHGKKQDFWDGAVLVAPMCKMK</sequence>
<evidence type="ECO:0000313" key="2">
    <source>
        <dbReference type="EMBL" id="TQD82442.1"/>
    </source>
</evidence>
<dbReference type="Proteomes" id="UP000315295">
    <property type="component" value="Unassembled WGS sequence"/>
</dbReference>
<comment type="caution">
    <text evidence="2">The sequence shown here is derived from an EMBL/GenBank/DDBJ whole genome shotgun (WGS) entry which is preliminary data.</text>
</comment>
<dbReference type="InterPro" id="IPR029058">
    <property type="entry name" value="AB_hydrolase_fold"/>
</dbReference>
<keyword evidence="3" id="KW-1185">Reference proteome</keyword>